<dbReference type="EMBL" id="GDID01000808">
    <property type="protein sequence ID" value="JAP95798.1"/>
    <property type="molecule type" value="Transcribed_RNA"/>
</dbReference>
<dbReference type="Gene3D" id="3.80.10.10">
    <property type="entry name" value="Ribonuclease Inhibitor"/>
    <property type="match status" value="1"/>
</dbReference>
<name>A0A146KI37_9EUKA</name>
<sequence>MNLERNVSIENLIQRICEKYALSKIFSVEVDGFYVLQTNDLRPDAKIKLVPRFFPESTEQLELLTLNTLFSIVYYCYLQYLSVWGYTEFQILKISQKLLQLNEILPNQRQFTQLFPQRAQTLPARMKTEIEHIWQFYTPKLKEDKKSFLISLIRDFLHSEYSNTFFYSVKDLDLNWDSNVGLAIDGILLTDAEIGLGYLYLNFSQITDFTQSNRVLTIKNHACTNFITSQESTDESSNPLQITSRPVIKLLFASSQQASDFFQCARIFSANSVQKTRFLRQQSISTQDLLYNFYLNQLIYQSGKPSRQMLQKLSMNLLQLYFNHNQSLLTYFCSKDEEMTSQSVKAICCSLIQISFQAVPGIGTPYSPFLQQKALQQDFQLQEFRLVNSKLCDQLWVKHVVQMLEVHSHLTKFEVSQNFMGDKGVLQIMQKLVKMRHLEEVTFNDVGLTDQGVEMGVYLLKKNKIQLKSLGLGWSQVKQQGGLALAQYCQYCSELELNLSGVNFYIMQLFTNTKLKTVILYDCEKDVIEIGMNIAEKVMI</sequence>
<dbReference type="InterPro" id="IPR032675">
    <property type="entry name" value="LRR_dom_sf"/>
</dbReference>
<accession>A0A146KI37</accession>
<organism evidence="1">
    <name type="scientific">Trepomonas sp. PC1</name>
    <dbReference type="NCBI Taxonomy" id="1076344"/>
    <lineage>
        <taxon>Eukaryota</taxon>
        <taxon>Metamonada</taxon>
        <taxon>Diplomonadida</taxon>
        <taxon>Hexamitidae</taxon>
        <taxon>Hexamitinae</taxon>
        <taxon>Trepomonas</taxon>
    </lineage>
</organism>
<dbReference type="AlphaFoldDB" id="A0A146KI37"/>
<protein>
    <submittedName>
        <fullName evidence="1">Uncharacterized protein</fullName>
    </submittedName>
</protein>
<dbReference type="SUPFAM" id="SSF52047">
    <property type="entry name" value="RNI-like"/>
    <property type="match status" value="1"/>
</dbReference>
<proteinExistence type="predicted"/>
<reference evidence="1" key="1">
    <citation type="submission" date="2015-07" db="EMBL/GenBank/DDBJ databases">
        <title>Adaptation to a free-living lifestyle via gene acquisitions in the diplomonad Trepomonas sp. PC1.</title>
        <authorList>
            <person name="Xu F."/>
            <person name="Jerlstrom-Hultqvist J."/>
            <person name="Kolisko M."/>
            <person name="Simpson A.G.B."/>
            <person name="Roger A.J."/>
            <person name="Svard S.G."/>
            <person name="Andersson J.O."/>
        </authorList>
    </citation>
    <scope>NUCLEOTIDE SEQUENCE</scope>
    <source>
        <strain evidence="1">PC1</strain>
    </source>
</reference>
<gene>
    <name evidence="1" type="ORF">TPC1_11080</name>
</gene>
<evidence type="ECO:0000313" key="1">
    <source>
        <dbReference type="EMBL" id="JAP95798.1"/>
    </source>
</evidence>